<proteinExistence type="predicted"/>
<sequence>MEWKKDRGYHKQSLAETAIFRYKQLFNPKRTLRDYNTQVGEVLQM</sequence>
<dbReference type="Proteomes" id="UP000219020">
    <property type="component" value="Unassembled WGS sequence"/>
</dbReference>
<protein>
    <submittedName>
        <fullName evidence="1">Mobile element protein</fullName>
    </submittedName>
</protein>
<evidence type="ECO:0000313" key="2">
    <source>
        <dbReference type="Proteomes" id="UP000219020"/>
    </source>
</evidence>
<reference evidence="2" key="1">
    <citation type="submission" date="2017-04" db="EMBL/GenBank/DDBJ databases">
        <title>Genome evolution of the luminous symbionts of deep sea anglerfish.</title>
        <authorList>
            <person name="Hendry T.A."/>
        </authorList>
    </citation>
    <scope>NUCLEOTIDE SEQUENCE [LARGE SCALE GENOMIC DNA]</scope>
</reference>
<dbReference type="AlphaFoldDB" id="A0A2A5T0S5"/>
<dbReference type="EMBL" id="NBYY01000030">
    <property type="protein sequence ID" value="PCS21765.1"/>
    <property type="molecule type" value="Genomic_DNA"/>
</dbReference>
<organism evidence="1 2">
    <name type="scientific">Candidatus Enterovibrio escicola</name>
    <dbReference type="NCBI Taxonomy" id="1927127"/>
    <lineage>
        <taxon>Bacteria</taxon>
        <taxon>Pseudomonadati</taxon>
        <taxon>Pseudomonadota</taxon>
        <taxon>Gammaproteobacteria</taxon>
        <taxon>Vibrionales</taxon>
        <taxon>Vibrionaceae</taxon>
        <taxon>Enterovibrio</taxon>
    </lineage>
</organism>
<accession>A0A2A5T0S5</accession>
<gene>
    <name evidence="1" type="ORF">BTN49_2586</name>
</gene>
<name>A0A2A5T0S5_9GAMM</name>
<keyword evidence="2" id="KW-1185">Reference proteome</keyword>
<comment type="caution">
    <text evidence="1">The sequence shown here is derived from an EMBL/GenBank/DDBJ whole genome shotgun (WGS) entry which is preliminary data.</text>
</comment>
<evidence type="ECO:0000313" key="1">
    <source>
        <dbReference type="EMBL" id="PCS21765.1"/>
    </source>
</evidence>